<evidence type="ECO:0000256" key="1">
    <source>
        <dbReference type="SAM" id="SignalP"/>
    </source>
</evidence>
<feature type="chain" id="PRO_5046522324" evidence="1">
    <location>
        <begin position="23"/>
        <end position="506"/>
    </location>
</feature>
<feature type="signal peptide" evidence="1">
    <location>
        <begin position="1"/>
        <end position="22"/>
    </location>
</feature>
<evidence type="ECO:0000313" key="3">
    <source>
        <dbReference type="Proteomes" id="UP000094329"/>
    </source>
</evidence>
<keyword evidence="3" id="KW-1185">Reference proteome</keyword>
<protein>
    <submittedName>
        <fullName evidence="2">Uncharacterized protein</fullName>
    </submittedName>
</protein>
<dbReference type="EMBL" id="MDTU01000001">
    <property type="protein sequence ID" value="ODN41825.1"/>
    <property type="molecule type" value="Genomic_DNA"/>
</dbReference>
<name>A0ABX3A374_9GAMM</name>
<dbReference type="RefSeq" id="WP_069311627.1">
    <property type="nucleotide sequence ID" value="NZ_MDTU01000001.1"/>
</dbReference>
<reference evidence="2 3" key="1">
    <citation type="submission" date="2016-08" db="EMBL/GenBank/DDBJ databases">
        <title>Draft genome sequence of Candidatus Piscirickettsia litoralis, from seawater.</title>
        <authorList>
            <person name="Wan X."/>
            <person name="Lee A.J."/>
            <person name="Hou S."/>
            <person name="Donachie S.P."/>
        </authorList>
    </citation>
    <scope>NUCLEOTIDE SEQUENCE [LARGE SCALE GENOMIC DNA]</scope>
    <source>
        <strain evidence="2 3">Y2</strain>
    </source>
</reference>
<dbReference type="Proteomes" id="UP000094329">
    <property type="component" value="Unassembled WGS sequence"/>
</dbReference>
<proteinExistence type="predicted"/>
<organism evidence="2 3">
    <name type="scientific">Piscirickettsia litoralis</name>
    <dbReference type="NCBI Taxonomy" id="1891921"/>
    <lineage>
        <taxon>Bacteria</taxon>
        <taxon>Pseudomonadati</taxon>
        <taxon>Pseudomonadota</taxon>
        <taxon>Gammaproteobacteria</taxon>
        <taxon>Thiotrichales</taxon>
        <taxon>Piscirickettsiaceae</taxon>
        <taxon>Piscirickettsia</taxon>
    </lineage>
</organism>
<sequence length="506" mass="54760">MKKHYLACAFSASLLIIGSANAQLNLLNYTSTSGYVPQIGGGYSSDTQNPAPVKCFNVTTDYVGNKSNLINLGDNISFSQLESSLNINVSGSGSYGLFSASASANYLHQVKEDNYSRSFSYSELINFPVSQINPAGYSTSLLNNFGRQVYSDPENFRLVCGDEIITQISTGASLYITMKMNFSSKEEKTQFDAEAKGSYSLFNASAKMQEIIKKYNMSGSVALLAYQIGGDPSKLANIFSKSPSGGYYITSCNFKNLGNCTSAINGFLSYAHDDFSKQVSMKDGNIAGNAVPTGPYEHGTLSMFGLNTGKTLATPEVLQARKELASSYIINTNYLNHINHLIDLTSGYGQLTATHSDLQSLQQKLAQNSLTLNNAGSSCYQNPSSCINATNQAKSNLIDISKQIEPYKYQWTYTDTYGGTTTAMHLQSHELFIAQGSNPATRPAVISNVLEESPTNIHFKGTWQADGNSCDWKGTGTTEGSSIIYKGYESCAHGGTPFILTKTLVQ</sequence>
<keyword evidence="1" id="KW-0732">Signal</keyword>
<comment type="caution">
    <text evidence="2">The sequence shown here is derived from an EMBL/GenBank/DDBJ whole genome shotgun (WGS) entry which is preliminary data.</text>
</comment>
<accession>A0ABX3A374</accession>
<evidence type="ECO:0000313" key="2">
    <source>
        <dbReference type="EMBL" id="ODN41825.1"/>
    </source>
</evidence>
<gene>
    <name evidence="2" type="ORF">BGC07_01080</name>
</gene>